<dbReference type="Gene3D" id="2.60.40.1620">
    <property type="entry name" value="Lipoprotein YajI-like"/>
    <property type="match status" value="1"/>
</dbReference>
<dbReference type="Pfam" id="PF11622">
    <property type="entry name" value="DUF3251"/>
    <property type="match status" value="1"/>
</dbReference>
<evidence type="ECO:0000259" key="2">
    <source>
        <dbReference type="Pfam" id="PF11622"/>
    </source>
</evidence>
<reference evidence="3 4" key="1">
    <citation type="submission" date="2015-03" db="EMBL/GenBank/DDBJ databases">
        <authorList>
            <consortium name="Pathogen Informatics"/>
            <person name="Murphy D."/>
        </authorList>
    </citation>
    <scope>NUCLEOTIDE SEQUENCE [LARGE SCALE GENOMIC DNA]</scope>
    <source>
        <strain evidence="4">type strain: CIP110231</strain>
    </source>
</reference>
<evidence type="ECO:0000313" key="3">
    <source>
        <dbReference type="EMBL" id="CNE64567.1"/>
    </source>
</evidence>
<accession>A0ABM9SI25</accession>
<organism evidence="3 4">
    <name type="scientific">Yersinia nurmii</name>
    <dbReference type="NCBI Taxonomy" id="685706"/>
    <lineage>
        <taxon>Bacteria</taxon>
        <taxon>Pseudomonadati</taxon>
        <taxon>Pseudomonadota</taxon>
        <taxon>Gammaproteobacteria</taxon>
        <taxon>Enterobacterales</taxon>
        <taxon>Yersiniaceae</taxon>
        <taxon>Yersinia</taxon>
    </lineage>
</organism>
<dbReference type="InterPro" id="IPR021658">
    <property type="entry name" value="DUF3251"/>
</dbReference>
<comment type="caution">
    <text evidence="3">The sequence shown here is derived from an EMBL/GenBank/DDBJ whole genome shotgun (WGS) entry which is preliminary data.</text>
</comment>
<name>A0ABM9SI25_9GAMM</name>
<dbReference type="InterPro" id="IPR037125">
    <property type="entry name" value="YajI-like_sf"/>
</dbReference>
<feature type="domain" description="DUF3251" evidence="2">
    <location>
        <begin position="41"/>
        <end position="197"/>
    </location>
</feature>
<dbReference type="NCBIfam" id="NF008575">
    <property type="entry name" value="PRK11530.1"/>
    <property type="match status" value="1"/>
</dbReference>
<keyword evidence="1" id="KW-0175">Coiled coil</keyword>
<keyword evidence="3" id="KW-0449">Lipoprotein</keyword>
<evidence type="ECO:0000313" key="4">
    <source>
        <dbReference type="Proteomes" id="UP000040578"/>
    </source>
</evidence>
<evidence type="ECO:0000256" key="1">
    <source>
        <dbReference type="SAM" id="Coils"/>
    </source>
</evidence>
<keyword evidence="4" id="KW-1185">Reference proteome</keyword>
<dbReference type="Proteomes" id="UP000040578">
    <property type="component" value="Unassembled WGS sequence"/>
</dbReference>
<dbReference type="EMBL" id="CPYD01000007">
    <property type="protein sequence ID" value="CNE64567.1"/>
    <property type="molecule type" value="Genomic_DNA"/>
</dbReference>
<feature type="coiled-coil region" evidence="1">
    <location>
        <begin position="47"/>
        <end position="74"/>
    </location>
</feature>
<proteinExistence type="predicted"/>
<protein>
    <submittedName>
        <fullName evidence="3">Uncharacterized lipoprotein yajI</fullName>
    </submittedName>
</protein>
<sequence length="214" mass="22996">MTFPFIGAKLDGRYAEKEIIMMTTSYPRICLLATVIMLAGCAQDPEIPALKNQVGQLSQKLQTLTNQALAAEQQNTLNRRSLNGVYLLPAANTPAVLNSSVGKLGVSLTDISSEANGSQALLHIRSLTDKPLPAMSANVEWGQLDPTTGQPLTADVLSQPVAIRASLLPKTEHTIELRLSGLTPEQLGFIRFHQVVNTADAERDAVSESLLPAQ</sequence>
<gene>
    <name evidence="3" type="primary">yajI</name>
    <name evidence="3" type="ORF">ERS137967_02133</name>
</gene>